<sequence>MATEVVMESRNCSLYNNTTLFDITVKFNGRQVYAHKAILAQMSAYIMTAFTSLFSVATSEEVDLGDDADSGAVHAMMRYILVFCLNVFIVADKYDVAGLGQTVVPDFRVLLQRTWRSEEFIGCVKKLYGPDAIHLADPSLQTAVADYFVNNISKINHHKSLMEMIEGDKSFTGRILAGLLKPASGSTRYFRVCHKPNRSNRTSPDCTGIREGDTSYLVAMNSRCVHCGSDAGESYRMSGGSLAESKLLPFVKMATSGSASSGDTSLFDNKFLSDVTLKFGGQQLSCHKVVLVRKSKYFFRAFSSQLSVASSDEVDLGDDEDAEAVRAMIRHIYDLPYDKMLQENTVDDSAAYSTNEDLLFHINVYAVADKYDVPSLRPIIVKKFEDLMEMTWEIDDFVASIQKLTGPSMGHVADASLQAAAAAFCAKHLHKLVKQDNFVEMIQDEGPFVGRLLVGYLKGPKKETMLMKCRSCSHKSLTVFDSSCAFCGVQARNRTLEPLGRLQPVEPEEE</sequence>
<dbReference type="CDD" id="cd18186">
    <property type="entry name" value="BTB_POZ_ZBTB_KLHL-like"/>
    <property type="match status" value="2"/>
</dbReference>
<dbReference type="PANTHER" id="PTHR47843">
    <property type="entry name" value="BTB DOMAIN-CONTAINING PROTEIN-RELATED"/>
    <property type="match status" value="1"/>
</dbReference>
<reference evidence="2" key="2">
    <citation type="submission" date="2021-08" db="EMBL/GenBank/DDBJ databases">
        <authorList>
            <person name="Gostincar C."/>
            <person name="Sun X."/>
            <person name="Song Z."/>
            <person name="Gunde-Cimerman N."/>
        </authorList>
    </citation>
    <scope>NUCLEOTIDE SEQUENCE</scope>
    <source>
        <strain evidence="2">EXF-9298</strain>
    </source>
</reference>
<protein>
    <recommendedName>
        <fullName evidence="1">BTB domain-containing protein</fullName>
    </recommendedName>
</protein>
<proteinExistence type="predicted"/>
<feature type="domain" description="BTB" evidence="1">
    <location>
        <begin position="273"/>
        <end position="334"/>
    </location>
</feature>
<reference evidence="2" key="1">
    <citation type="journal article" date="2021" name="J Fungi (Basel)">
        <title>Virulence traits and population genomics of the black yeast Aureobasidium melanogenum.</title>
        <authorList>
            <person name="Cernosa A."/>
            <person name="Sun X."/>
            <person name="Gostincar C."/>
            <person name="Fang C."/>
            <person name="Gunde-Cimerman N."/>
            <person name="Song Z."/>
        </authorList>
    </citation>
    <scope>NUCLEOTIDE SEQUENCE</scope>
    <source>
        <strain evidence="2">EXF-9298</strain>
    </source>
</reference>
<organism evidence="2 3">
    <name type="scientific">Aureobasidium melanogenum</name>
    <name type="common">Aureobasidium pullulans var. melanogenum</name>
    <dbReference type="NCBI Taxonomy" id="46634"/>
    <lineage>
        <taxon>Eukaryota</taxon>
        <taxon>Fungi</taxon>
        <taxon>Dikarya</taxon>
        <taxon>Ascomycota</taxon>
        <taxon>Pezizomycotina</taxon>
        <taxon>Dothideomycetes</taxon>
        <taxon>Dothideomycetidae</taxon>
        <taxon>Dothideales</taxon>
        <taxon>Saccotheciaceae</taxon>
        <taxon>Aureobasidium</taxon>
    </lineage>
</organism>
<gene>
    <name evidence="2" type="ORF">KCU98_g10599</name>
</gene>
<comment type="caution">
    <text evidence="2">The sequence shown here is derived from an EMBL/GenBank/DDBJ whole genome shotgun (WGS) entry which is preliminary data.</text>
</comment>
<evidence type="ECO:0000313" key="3">
    <source>
        <dbReference type="Proteomes" id="UP000729357"/>
    </source>
</evidence>
<accession>A0A9P8FJR7</accession>
<evidence type="ECO:0000259" key="1">
    <source>
        <dbReference type="PROSITE" id="PS50097"/>
    </source>
</evidence>
<dbReference type="Gene3D" id="3.30.710.10">
    <property type="entry name" value="Potassium Channel Kv1.1, Chain A"/>
    <property type="match status" value="2"/>
</dbReference>
<dbReference type="PROSITE" id="PS50097">
    <property type="entry name" value="BTB"/>
    <property type="match status" value="2"/>
</dbReference>
<feature type="domain" description="BTB" evidence="1">
    <location>
        <begin position="21"/>
        <end position="80"/>
    </location>
</feature>
<name>A0A9P8FJR7_AURME</name>
<evidence type="ECO:0000313" key="2">
    <source>
        <dbReference type="EMBL" id="KAG9976634.1"/>
    </source>
</evidence>
<dbReference type="Proteomes" id="UP000729357">
    <property type="component" value="Unassembled WGS sequence"/>
</dbReference>
<dbReference type="PANTHER" id="PTHR47843:SF5">
    <property type="entry name" value="BTB_POZ DOMAIN PROTEIN"/>
    <property type="match status" value="1"/>
</dbReference>
<dbReference type="InterPro" id="IPR011333">
    <property type="entry name" value="SKP1/BTB/POZ_sf"/>
</dbReference>
<dbReference type="InterPro" id="IPR000210">
    <property type="entry name" value="BTB/POZ_dom"/>
</dbReference>
<dbReference type="SMART" id="SM00225">
    <property type="entry name" value="BTB"/>
    <property type="match status" value="2"/>
</dbReference>
<keyword evidence="3" id="KW-1185">Reference proteome</keyword>
<dbReference type="AlphaFoldDB" id="A0A9P8FJR7"/>
<dbReference type="EMBL" id="JAHFXS010001590">
    <property type="protein sequence ID" value="KAG9976634.1"/>
    <property type="molecule type" value="Genomic_DNA"/>
</dbReference>
<dbReference type="Pfam" id="PF00651">
    <property type="entry name" value="BTB"/>
    <property type="match status" value="2"/>
</dbReference>
<dbReference type="SUPFAM" id="SSF54695">
    <property type="entry name" value="POZ domain"/>
    <property type="match status" value="2"/>
</dbReference>
<feature type="non-terminal residue" evidence="2">
    <location>
        <position position="1"/>
    </location>
</feature>